<sequence length="102" mass="11713">KDPNADQGNPKNVVFIQSKVQSQVIRDRTRSQNKAKVKPESNQTKGAGKLEVVQKGCLRNLDKQRLTKHRHSEFDQRSDRELVEKTDIYTLGKVTIKEGLRE</sequence>
<comment type="caution">
    <text evidence="2">The sequence shown here is derived from an EMBL/GenBank/DDBJ whole genome shotgun (WGS) entry which is preliminary data.</text>
</comment>
<dbReference type="AlphaFoldDB" id="A0A9D3S777"/>
<feature type="non-terminal residue" evidence="2">
    <location>
        <position position="1"/>
    </location>
</feature>
<gene>
    <name evidence="2" type="ORF">ANANG_G00063640</name>
</gene>
<evidence type="ECO:0000256" key="1">
    <source>
        <dbReference type="SAM" id="MobiDB-lite"/>
    </source>
</evidence>
<feature type="region of interest" description="Disordered" evidence="1">
    <location>
        <begin position="22"/>
        <end position="48"/>
    </location>
</feature>
<evidence type="ECO:0000313" key="2">
    <source>
        <dbReference type="EMBL" id="KAG5852552.1"/>
    </source>
</evidence>
<proteinExistence type="predicted"/>
<dbReference type="EMBL" id="JAFIRN010000003">
    <property type="protein sequence ID" value="KAG5852552.1"/>
    <property type="molecule type" value="Genomic_DNA"/>
</dbReference>
<name>A0A9D3S777_ANGAN</name>
<dbReference type="Proteomes" id="UP001044222">
    <property type="component" value="Unassembled WGS sequence"/>
</dbReference>
<keyword evidence="3" id="KW-1185">Reference proteome</keyword>
<evidence type="ECO:0000313" key="3">
    <source>
        <dbReference type="Proteomes" id="UP001044222"/>
    </source>
</evidence>
<organism evidence="2 3">
    <name type="scientific">Anguilla anguilla</name>
    <name type="common">European freshwater eel</name>
    <name type="synonym">Muraena anguilla</name>
    <dbReference type="NCBI Taxonomy" id="7936"/>
    <lineage>
        <taxon>Eukaryota</taxon>
        <taxon>Metazoa</taxon>
        <taxon>Chordata</taxon>
        <taxon>Craniata</taxon>
        <taxon>Vertebrata</taxon>
        <taxon>Euteleostomi</taxon>
        <taxon>Actinopterygii</taxon>
        <taxon>Neopterygii</taxon>
        <taxon>Teleostei</taxon>
        <taxon>Anguilliformes</taxon>
        <taxon>Anguillidae</taxon>
        <taxon>Anguilla</taxon>
    </lineage>
</organism>
<protein>
    <submittedName>
        <fullName evidence="2">Uncharacterized protein</fullName>
    </submittedName>
</protein>
<reference evidence="2" key="1">
    <citation type="submission" date="2021-01" db="EMBL/GenBank/DDBJ databases">
        <title>A chromosome-scale assembly of European eel, Anguilla anguilla.</title>
        <authorList>
            <person name="Henkel C."/>
            <person name="Jong-Raadsen S.A."/>
            <person name="Dufour S."/>
            <person name="Weltzien F.-A."/>
            <person name="Palstra A.P."/>
            <person name="Pelster B."/>
            <person name="Spaink H.P."/>
            <person name="Van Den Thillart G.E."/>
            <person name="Jansen H."/>
            <person name="Zahm M."/>
            <person name="Klopp C."/>
            <person name="Cedric C."/>
            <person name="Louis A."/>
            <person name="Berthelot C."/>
            <person name="Parey E."/>
            <person name="Roest Crollius H."/>
            <person name="Montfort J."/>
            <person name="Robinson-Rechavi M."/>
            <person name="Bucao C."/>
            <person name="Bouchez O."/>
            <person name="Gislard M."/>
            <person name="Lluch J."/>
            <person name="Milhes M."/>
            <person name="Lampietro C."/>
            <person name="Lopez Roques C."/>
            <person name="Donnadieu C."/>
            <person name="Braasch I."/>
            <person name="Desvignes T."/>
            <person name="Postlethwait J."/>
            <person name="Bobe J."/>
            <person name="Guiguen Y."/>
            <person name="Dirks R."/>
        </authorList>
    </citation>
    <scope>NUCLEOTIDE SEQUENCE</scope>
    <source>
        <strain evidence="2">Tag_6206</strain>
        <tissue evidence="2">Liver</tissue>
    </source>
</reference>
<accession>A0A9D3S777</accession>